<protein>
    <submittedName>
        <fullName evidence="2">Alpha/beta hydrolase fold-3 domain-containing protein</fullName>
    </submittedName>
</protein>
<sequence length="360" mass="40534">MATSSRKPIIIEQPLINSIPSNLLPRFDPTYVEYYNKYCAGRLATHQVPIEDYRKDPSKYTIAFGRELIDDGGLIIHEEKCPVEGGEITVRIFQPGQVPPEPETLRPVYVNFHGGGWVFGGLFTDSEYCKRLALELQCVCIDVDYRLAPEHKFPTAVDDCWAALNWIRDIKAKELKLDLNRVAVGGASAGGHLSAVVAHMCRDLDIPLAFQLLAVPVCDMHVFTPTGRLREDCPYESYREMYHTVPLPAERMMWFHTKFLGASRPSEFDKPPIDWNVSPIRAPKFEGLAPALIFTAEMDPLRDEGEAYGKKMNEAGSKAEMIRVKGAPHTFMIHDAVLEIGQMYNRESIRALAAAFGIHR</sequence>
<dbReference type="EMBL" id="JARVKF010000415">
    <property type="protein sequence ID" value="KAK9415586.1"/>
    <property type="molecule type" value="Genomic_DNA"/>
</dbReference>
<dbReference type="InterPro" id="IPR050466">
    <property type="entry name" value="Carboxylest/Gibb_receptor"/>
</dbReference>
<name>A0ABR2UMS0_9PEZI</name>
<reference evidence="2 3" key="1">
    <citation type="journal article" date="2024" name="J. Plant Pathol.">
        <title>Sequence and assembly of the genome of Seiridium unicorne, isolate CBS 538.82, causal agent of cypress canker disease.</title>
        <authorList>
            <person name="Scali E."/>
            <person name="Rocca G.D."/>
            <person name="Danti R."/>
            <person name="Garbelotto M."/>
            <person name="Barberini S."/>
            <person name="Baroncelli R."/>
            <person name="Emiliani G."/>
        </authorList>
    </citation>
    <scope>NUCLEOTIDE SEQUENCE [LARGE SCALE GENOMIC DNA]</scope>
    <source>
        <strain evidence="2 3">BM-138-508</strain>
    </source>
</reference>
<dbReference type="Proteomes" id="UP001408356">
    <property type="component" value="Unassembled WGS sequence"/>
</dbReference>
<dbReference type="InterPro" id="IPR013094">
    <property type="entry name" value="AB_hydrolase_3"/>
</dbReference>
<gene>
    <name evidence="2" type="ORF">SUNI508_10426</name>
</gene>
<dbReference type="Pfam" id="PF07859">
    <property type="entry name" value="Abhydrolase_3"/>
    <property type="match status" value="1"/>
</dbReference>
<keyword evidence="2" id="KW-0378">Hydrolase</keyword>
<evidence type="ECO:0000313" key="2">
    <source>
        <dbReference type="EMBL" id="KAK9415586.1"/>
    </source>
</evidence>
<evidence type="ECO:0000259" key="1">
    <source>
        <dbReference type="Pfam" id="PF07859"/>
    </source>
</evidence>
<accession>A0ABR2UMS0</accession>
<dbReference type="Gene3D" id="3.40.50.1820">
    <property type="entry name" value="alpha/beta hydrolase"/>
    <property type="match status" value="1"/>
</dbReference>
<feature type="domain" description="Alpha/beta hydrolase fold-3" evidence="1">
    <location>
        <begin position="110"/>
        <end position="332"/>
    </location>
</feature>
<evidence type="ECO:0000313" key="3">
    <source>
        <dbReference type="Proteomes" id="UP001408356"/>
    </source>
</evidence>
<dbReference type="InterPro" id="IPR029058">
    <property type="entry name" value="AB_hydrolase_fold"/>
</dbReference>
<organism evidence="2 3">
    <name type="scientific">Seiridium unicorne</name>
    <dbReference type="NCBI Taxonomy" id="138068"/>
    <lineage>
        <taxon>Eukaryota</taxon>
        <taxon>Fungi</taxon>
        <taxon>Dikarya</taxon>
        <taxon>Ascomycota</taxon>
        <taxon>Pezizomycotina</taxon>
        <taxon>Sordariomycetes</taxon>
        <taxon>Xylariomycetidae</taxon>
        <taxon>Amphisphaeriales</taxon>
        <taxon>Sporocadaceae</taxon>
        <taxon>Seiridium</taxon>
    </lineage>
</organism>
<dbReference type="SUPFAM" id="SSF53474">
    <property type="entry name" value="alpha/beta-Hydrolases"/>
    <property type="match status" value="1"/>
</dbReference>
<proteinExistence type="predicted"/>
<comment type="caution">
    <text evidence="2">The sequence shown here is derived from an EMBL/GenBank/DDBJ whole genome shotgun (WGS) entry which is preliminary data.</text>
</comment>
<dbReference type="PANTHER" id="PTHR23024">
    <property type="entry name" value="ARYLACETAMIDE DEACETYLASE"/>
    <property type="match status" value="1"/>
</dbReference>
<dbReference type="GO" id="GO:0016787">
    <property type="term" value="F:hydrolase activity"/>
    <property type="evidence" value="ECO:0007669"/>
    <property type="project" value="UniProtKB-KW"/>
</dbReference>
<dbReference type="PANTHER" id="PTHR23024:SF24">
    <property type="entry name" value="ALPHA_BETA HYDROLASE FOLD-3 DOMAIN-CONTAINING PROTEIN"/>
    <property type="match status" value="1"/>
</dbReference>
<keyword evidence="3" id="KW-1185">Reference proteome</keyword>